<protein>
    <submittedName>
        <fullName evidence="1">Uncharacterized protein</fullName>
    </submittedName>
</protein>
<organism evidence="1 2">
    <name type="scientific">Melastoma candidum</name>
    <dbReference type="NCBI Taxonomy" id="119954"/>
    <lineage>
        <taxon>Eukaryota</taxon>
        <taxon>Viridiplantae</taxon>
        <taxon>Streptophyta</taxon>
        <taxon>Embryophyta</taxon>
        <taxon>Tracheophyta</taxon>
        <taxon>Spermatophyta</taxon>
        <taxon>Magnoliopsida</taxon>
        <taxon>eudicotyledons</taxon>
        <taxon>Gunneridae</taxon>
        <taxon>Pentapetalae</taxon>
        <taxon>rosids</taxon>
        <taxon>malvids</taxon>
        <taxon>Myrtales</taxon>
        <taxon>Melastomataceae</taxon>
        <taxon>Melastomatoideae</taxon>
        <taxon>Melastomateae</taxon>
        <taxon>Melastoma</taxon>
    </lineage>
</organism>
<comment type="caution">
    <text evidence="1">The sequence shown here is derived from an EMBL/GenBank/DDBJ whole genome shotgun (WGS) entry which is preliminary data.</text>
</comment>
<name>A0ACB9RUT9_9MYRT</name>
<evidence type="ECO:0000313" key="2">
    <source>
        <dbReference type="Proteomes" id="UP001057402"/>
    </source>
</evidence>
<gene>
    <name evidence="1" type="ORF">MLD38_008841</name>
</gene>
<keyword evidence="2" id="KW-1185">Reference proteome</keyword>
<sequence length="150" mass="16582">MLGVNTQRTSKKKDKGSPRGNSKKGLKVIYISSPMKVTTSAAEFRAAVQELTGRDSDITRFTDCSDGYRPSHEYLGGHRRQGSKDQVQNSSNQSAGSSEANYLPSWESQSPTTGYSESDMSVQHRDVDVHTSRMFQDSTLLEALCSFDFS</sequence>
<evidence type="ECO:0000313" key="1">
    <source>
        <dbReference type="EMBL" id="KAI4382951.1"/>
    </source>
</evidence>
<dbReference type="Proteomes" id="UP001057402">
    <property type="component" value="Chromosome 3"/>
</dbReference>
<proteinExistence type="predicted"/>
<dbReference type="EMBL" id="CM042882">
    <property type="protein sequence ID" value="KAI4382951.1"/>
    <property type="molecule type" value="Genomic_DNA"/>
</dbReference>
<accession>A0ACB9RUT9</accession>
<reference evidence="2" key="1">
    <citation type="journal article" date="2023" name="Front. Plant Sci.">
        <title>Chromosomal-level genome assembly of Melastoma candidum provides insights into trichome evolution.</title>
        <authorList>
            <person name="Zhong Y."/>
            <person name="Wu W."/>
            <person name="Sun C."/>
            <person name="Zou P."/>
            <person name="Liu Y."/>
            <person name="Dai S."/>
            <person name="Zhou R."/>
        </authorList>
    </citation>
    <scope>NUCLEOTIDE SEQUENCE [LARGE SCALE GENOMIC DNA]</scope>
</reference>